<comment type="caution">
    <text evidence="6">The sequence shown here is derived from an EMBL/GenBank/DDBJ whole genome shotgun (WGS) entry which is preliminary data.</text>
</comment>
<evidence type="ECO:0000256" key="3">
    <source>
        <dbReference type="SAM" id="MobiDB-lite"/>
    </source>
</evidence>
<sequence>MSENTEKPTSEPPIGSSPNEDSERDGPDGEALSLPSFVAGSGTLDRLVDTARDYARAAASDNTLKAYAKDWAHFARWCRMKGAEPLPPSPEMIGLYLADLASGSGTSPSQSASRPLSVSTIDRRLSGLAWNYAQRGFTLDRKNRHIATVLAGIKRKHARPPVQKAAILAEDILAMIATLPYDLRGLRDRAILLLGYAGGLRRSEIVSLDVHKDDTPDSGGWIEIMEKGALLTLNAKTGWREVEIGRGSKDQTCPVHAIEQWLHFAKINFGPVFVGTSRDGKRASENRLNDKHVARLIKRTVLDAGIRSELTEKERLALFSGHSLRAGLASSAEVDERYVQKQLGHASAEMTRRYQRRRDRFRVNLTKAAGL</sequence>
<dbReference type="PROSITE" id="PS51900">
    <property type="entry name" value="CB"/>
    <property type="match status" value="1"/>
</dbReference>
<dbReference type="PANTHER" id="PTHR34605:SF4">
    <property type="entry name" value="DNA ADENINE METHYLTRANSFERASE"/>
    <property type="match status" value="1"/>
</dbReference>
<dbReference type="PROSITE" id="PS51898">
    <property type="entry name" value="TYR_RECOMBINASE"/>
    <property type="match status" value="1"/>
</dbReference>
<dbReference type="Proteomes" id="UP000756530">
    <property type="component" value="Unassembled WGS sequence"/>
</dbReference>
<dbReference type="InterPro" id="IPR044068">
    <property type="entry name" value="CB"/>
</dbReference>
<evidence type="ECO:0000313" key="7">
    <source>
        <dbReference type="Proteomes" id="UP000756530"/>
    </source>
</evidence>
<feature type="domain" description="Core-binding (CB)" evidence="5">
    <location>
        <begin position="42"/>
        <end position="136"/>
    </location>
</feature>
<evidence type="ECO:0000256" key="1">
    <source>
        <dbReference type="ARBA" id="ARBA00022908"/>
    </source>
</evidence>
<dbReference type="EMBL" id="JAHUZE010000007">
    <property type="protein sequence ID" value="MBV7381049.1"/>
    <property type="molecule type" value="Genomic_DNA"/>
</dbReference>
<protein>
    <submittedName>
        <fullName evidence="6">Tyrosine-type recombinase/integrase</fullName>
    </submittedName>
</protein>
<evidence type="ECO:0000256" key="2">
    <source>
        <dbReference type="PROSITE-ProRule" id="PRU01248"/>
    </source>
</evidence>
<dbReference type="Pfam" id="PF00589">
    <property type="entry name" value="Phage_integrase"/>
    <property type="match status" value="1"/>
</dbReference>
<reference evidence="6 7" key="1">
    <citation type="submission" date="2021-05" db="EMBL/GenBank/DDBJ databases">
        <title>Culturable bacteria isolated from Daya Bay.</title>
        <authorList>
            <person name="Zheng W."/>
            <person name="Yu S."/>
            <person name="Huang Y."/>
        </authorList>
    </citation>
    <scope>NUCLEOTIDE SEQUENCE [LARGE SCALE GENOMIC DNA]</scope>
    <source>
        <strain evidence="6 7">DP4N28-5</strain>
    </source>
</reference>
<accession>A0ABS6T755</accession>
<evidence type="ECO:0000259" key="4">
    <source>
        <dbReference type="PROSITE" id="PS51898"/>
    </source>
</evidence>
<evidence type="ECO:0000313" key="6">
    <source>
        <dbReference type="EMBL" id="MBV7381049.1"/>
    </source>
</evidence>
<dbReference type="InterPro" id="IPR052925">
    <property type="entry name" value="Phage_Integrase-like_Recomb"/>
</dbReference>
<dbReference type="PANTHER" id="PTHR34605">
    <property type="entry name" value="PHAGE_INTEGRASE DOMAIN-CONTAINING PROTEIN"/>
    <property type="match status" value="1"/>
</dbReference>
<keyword evidence="2" id="KW-0238">DNA-binding</keyword>
<evidence type="ECO:0000259" key="5">
    <source>
        <dbReference type="PROSITE" id="PS51900"/>
    </source>
</evidence>
<gene>
    <name evidence="6" type="ORF">KJP28_19175</name>
</gene>
<keyword evidence="7" id="KW-1185">Reference proteome</keyword>
<dbReference type="InterPro" id="IPR002104">
    <property type="entry name" value="Integrase_catalytic"/>
</dbReference>
<proteinExistence type="predicted"/>
<feature type="domain" description="Tyr recombinase" evidence="4">
    <location>
        <begin position="162"/>
        <end position="370"/>
    </location>
</feature>
<keyword evidence="1" id="KW-0229">DNA integration</keyword>
<organism evidence="6 7">
    <name type="scientific">Maritimibacter dapengensis</name>
    <dbReference type="NCBI Taxonomy" id="2836868"/>
    <lineage>
        <taxon>Bacteria</taxon>
        <taxon>Pseudomonadati</taxon>
        <taxon>Pseudomonadota</taxon>
        <taxon>Alphaproteobacteria</taxon>
        <taxon>Rhodobacterales</taxon>
        <taxon>Roseobacteraceae</taxon>
        <taxon>Maritimibacter</taxon>
    </lineage>
</organism>
<name>A0ABS6T755_9RHOB</name>
<feature type="region of interest" description="Disordered" evidence="3">
    <location>
        <begin position="1"/>
        <end position="36"/>
    </location>
</feature>